<keyword evidence="8" id="KW-0625">Polysaccharide transport</keyword>
<evidence type="ECO:0000259" key="17">
    <source>
        <dbReference type="Pfam" id="PF22461"/>
    </source>
</evidence>
<evidence type="ECO:0000256" key="6">
    <source>
        <dbReference type="ARBA" id="ARBA00022692"/>
    </source>
</evidence>
<protein>
    <submittedName>
        <fullName evidence="18">Polysaccharide export protein</fullName>
    </submittedName>
</protein>
<keyword evidence="11" id="KW-0472">Membrane</keyword>
<dbReference type="PROSITE" id="PS51257">
    <property type="entry name" value="PROKAR_LIPOPROTEIN"/>
    <property type="match status" value="1"/>
</dbReference>
<evidence type="ECO:0000256" key="13">
    <source>
        <dbReference type="ARBA" id="ARBA00023237"/>
    </source>
</evidence>
<dbReference type="InterPro" id="IPR003715">
    <property type="entry name" value="Poly_export_N"/>
</dbReference>
<evidence type="ECO:0000256" key="11">
    <source>
        <dbReference type="ARBA" id="ARBA00023136"/>
    </source>
</evidence>
<accession>A0ABP9ECC7</accession>
<organism evidence="18 19">
    <name type="scientific">Ferrimonas pelagia</name>
    <dbReference type="NCBI Taxonomy" id="1177826"/>
    <lineage>
        <taxon>Bacteria</taxon>
        <taxon>Pseudomonadati</taxon>
        <taxon>Pseudomonadota</taxon>
        <taxon>Gammaproteobacteria</taxon>
        <taxon>Alteromonadales</taxon>
        <taxon>Ferrimonadaceae</taxon>
        <taxon>Ferrimonas</taxon>
    </lineage>
</organism>
<dbReference type="EMBL" id="BAABJZ010000006">
    <property type="protein sequence ID" value="GAA4874881.1"/>
    <property type="molecule type" value="Genomic_DNA"/>
</dbReference>
<dbReference type="Pfam" id="PF18412">
    <property type="entry name" value="Wza_C"/>
    <property type="match status" value="1"/>
</dbReference>
<keyword evidence="7" id="KW-0732">Signal</keyword>
<feature type="domain" description="Polysaccharide export protein N-terminal" evidence="15">
    <location>
        <begin position="76"/>
        <end position="160"/>
    </location>
</feature>
<evidence type="ECO:0000256" key="9">
    <source>
        <dbReference type="ARBA" id="ARBA00023065"/>
    </source>
</evidence>
<dbReference type="InterPro" id="IPR049712">
    <property type="entry name" value="Poly_export"/>
</dbReference>
<evidence type="ECO:0000256" key="1">
    <source>
        <dbReference type="ARBA" id="ARBA00004571"/>
    </source>
</evidence>
<keyword evidence="19" id="KW-1185">Reference proteome</keyword>
<dbReference type="Pfam" id="PF02563">
    <property type="entry name" value="Poly_export"/>
    <property type="match status" value="1"/>
</dbReference>
<dbReference type="PANTHER" id="PTHR33619">
    <property type="entry name" value="POLYSACCHARIDE EXPORT PROTEIN GFCE-RELATED"/>
    <property type="match status" value="1"/>
</dbReference>
<comment type="similarity">
    <text evidence="2">Belongs to the BexD/CtrA/VexA family.</text>
</comment>
<evidence type="ECO:0000259" key="16">
    <source>
        <dbReference type="Pfam" id="PF18412"/>
    </source>
</evidence>
<evidence type="ECO:0000256" key="8">
    <source>
        <dbReference type="ARBA" id="ARBA00023047"/>
    </source>
</evidence>
<gene>
    <name evidence="18" type="ORF">GCM10023333_05020</name>
</gene>
<dbReference type="PANTHER" id="PTHR33619:SF3">
    <property type="entry name" value="POLYSACCHARIDE EXPORT PROTEIN GFCE-RELATED"/>
    <property type="match status" value="1"/>
</dbReference>
<evidence type="ECO:0000256" key="5">
    <source>
        <dbReference type="ARBA" id="ARBA00022597"/>
    </source>
</evidence>
<dbReference type="Gene3D" id="3.30.1950.10">
    <property type="entry name" value="wza like domain"/>
    <property type="match status" value="1"/>
</dbReference>
<name>A0ABP9ECC7_9GAMM</name>
<feature type="domain" description="SLBB" evidence="17">
    <location>
        <begin position="166"/>
        <end position="244"/>
    </location>
</feature>
<keyword evidence="5" id="KW-0762">Sugar transport</keyword>
<evidence type="ECO:0000313" key="19">
    <source>
        <dbReference type="Proteomes" id="UP001499988"/>
    </source>
</evidence>
<dbReference type="InterPro" id="IPR054765">
    <property type="entry name" value="SLBB_dom"/>
</dbReference>
<sequence>MNIYKKLLAATSLVVLSGCTLVPGSHVSGPYSETVDLSEPELEQVEIQMITPALIRTHALDQVHSVLNPQLDADIAAYDYVVGKGDVLNVTVWDHPELTIPAGSFRSAQDAGNWVHNDGTIFYPYVGKVSVAGLTVTEIREILSQRLEKYIEKPQVDVSVAAFRSQRVYMTGEVNTPGQLPVTNVPLTLLDALNLSQGLAEHADWENVTLTRNGEARLLSLRNLYENGDISQNMLLKHNDVVHVPRNDGMRVFVMGEVADATAVTFNRNGMTLAEALTEAGGINEGQADANGIFVLRLNREDDGRLADIYQLHAKDASAFILADQFVLEPRDVVYVTAAPVARWNRIIQQLLPTVQGLYWLGRSYDDLDI</sequence>
<keyword evidence="10" id="KW-0626">Porin</keyword>
<keyword evidence="3" id="KW-0813">Transport</keyword>
<keyword evidence="12" id="KW-0564">Palmitate</keyword>
<evidence type="ECO:0000313" key="18">
    <source>
        <dbReference type="EMBL" id="GAA4874881.1"/>
    </source>
</evidence>
<dbReference type="RefSeq" id="WP_345333086.1">
    <property type="nucleotide sequence ID" value="NZ_BAABJZ010000006.1"/>
</dbReference>
<dbReference type="InterPro" id="IPR040716">
    <property type="entry name" value="Wza_C"/>
</dbReference>
<dbReference type="Proteomes" id="UP001499988">
    <property type="component" value="Unassembled WGS sequence"/>
</dbReference>
<evidence type="ECO:0000256" key="10">
    <source>
        <dbReference type="ARBA" id="ARBA00023114"/>
    </source>
</evidence>
<feature type="domain" description="SLBB" evidence="17">
    <location>
        <begin position="251"/>
        <end position="336"/>
    </location>
</feature>
<evidence type="ECO:0000256" key="12">
    <source>
        <dbReference type="ARBA" id="ARBA00023139"/>
    </source>
</evidence>
<feature type="domain" description="Outer-membrane lipoprotein Wza C-terminal" evidence="16">
    <location>
        <begin position="339"/>
        <end position="366"/>
    </location>
</feature>
<evidence type="ECO:0000256" key="7">
    <source>
        <dbReference type="ARBA" id="ARBA00022729"/>
    </source>
</evidence>
<keyword evidence="4" id="KW-1134">Transmembrane beta strand</keyword>
<evidence type="ECO:0000256" key="3">
    <source>
        <dbReference type="ARBA" id="ARBA00022448"/>
    </source>
</evidence>
<dbReference type="Pfam" id="PF22461">
    <property type="entry name" value="SLBB_2"/>
    <property type="match status" value="2"/>
</dbReference>
<keyword evidence="6" id="KW-0812">Transmembrane</keyword>
<keyword evidence="14" id="KW-0449">Lipoprotein</keyword>
<keyword evidence="13" id="KW-0998">Cell outer membrane</keyword>
<evidence type="ECO:0000256" key="2">
    <source>
        <dbReference type="ARBA" id="ARBA00009450"/>
    </source>
</evidence>
<evidence type="ECO:0000256" key="4">
    <source>
        <dbReference type="ARBA" id="ARBA00022452"/>
    </source>
</evidence>
<keyword evidence="9" id="KW-0406">Ion transport</keyword>
<comment type="subcellular location">
    <subcellularLocation>
        <location evidence="1">Cell outer membrane</location>
        <topology evidence="1">Multi-pass membrane protein</topology>
    </subcellularLocation>
</comment>
<comment type="caution">
    <text evidence="18">The sequence shown here is derived from an EMBL/GenBank/DDBJ whole genome shotgun (WGS) entry which is preliminary data.</text>
</comment>
<dbReference type="NCBIfam" id="NF011658">
    <property type="entry name" value="PRK15078.1"/>
    <property type="match status" value="1"/>
</dbReference>
<evidence type="ECO:0000256" key="14">
    <source>
        <dbReference type="ARBA" id="ARBA00023288"/>
    </source>
</evidence>
<reference evidence="19" key="1">
    <citation type="journal article" date="2019" name="Int. J. Syst. Evol. Microbiol.">
        <title>The Global Catalogue of Microorganisms (GCM) 10K type strain sequencing project: providing services to taxonomists for standard genome sequencing and annotation.</title>
        <authorList>
            <consortium name="The Broad Institute Genomics Platform"/>
            <consortium name="The Broad Institute Genome Sequencing Center for Infectious Disease"/>
            <person name="Wu L."/>
            <person name="Ma J."/>
        </authorList>
    </citation>
    <scope>NUCLEOTIDE SEQUENCE [LARGE SCALE GENOMIC DNA]</scope>
    <source>
        <strain evidence="19">JCM 18401</strain>
    </source>
</reference>
<evidence type="ECO:0000259" key="15">
    <source>
        <dbReference type="Pfam" id="PF02563"/>
    </source>
</evidence>
<proteinExistence type="inferred from homology"/>
<dbReference type="Gene3D" id="3.10.560.10">
    <property type="entry name" value="Outer membrane lipoprotein wza domain like"/>
    <property type="match status" value="2"/>
</dbReference>
<dbReference type="Gene3D" id="1.20.5.70">
    <property type="match status" value="1"/>
</dbReference>